<dbReference type="CDD" id="cd00637">
    <property type="entry name" value="7tm_classA_rhodopsin-like"/>
    <property type="match status" value="1"/>
</dbReference>
<dbReference type="AlphaFoldDB" id="A0A915DLW9"/>
<keyword evidence="7" id="KW-0807">Transducer</keyword>
<evidence type="ECO:0000256" key="3">
    <source>
        <dbReference type="ARBA" id="ARBA00022989"/>
    </source>
</evidence>
<feature type="transmembrane region" description="Helical" evidence="8">
    <location>
        <begin position="140"/>
        <end position="158"/>
    </location>
</feature>
<dbReference type="InterPro" id="IPR000276">
    <property type="entry name" value="GPCR_Rhodpsn"/>
</dbReference>
<keyword evidence="2 8" id="KW-0812">Transmembrane</keyword>
<evidence type="ECO:0000256" key="2">
    <source>
        <dbReference type="ARBA" id="ARBA00022692"/>
    </source>
</evidence>
<name>A0A915DLW9_9BILA</name>
<keyword evidence="5 8" id="KW-0472">Membrane</keyword>
<dbReference type="Proteomes" id="UP000887574">
    <property type="component" value="Unplaced"/>
</dbReference>
<evidence type="ECO:0000256" key="8">
    <source>
        <dbReference type="SAM" id="Phobius"/>
    </source>
</evidence>
<feature type="transmembrane region" description="Helical" evidence="8">
    <location>
        <begin position="20"/>
        <end position="39"/>
    </location>
</feature>
<protein>
    <submittedName>
        <fullName evidence="11">G-protein coupled receptors family 1 profile domain-containing protein</fullName>
    </submittedName>
</protein>
<comment type="subcellular location">
    <subcellularLocation>
        <location evidence="1">Membrane</location>
        <topology evidence="1">Multi-pass membrane protein</topology>
    </subcellularLocation>
</comment>
<evidence type="ECO:0000256" key="1">
    <source>
        <dbReference type="ARBA" id="ARBA00004141"/>
    </source>
</evidence>
<dbReference type="GO" id="GO:0004930">
    <property type="term" value="F:G protein-coupled receptor activity"/>
    <property type="evidence" value="ECO:0007669"/>
    <property type="project" value="UniProtKB-KW"/>
</dbReference>
<dbReference type="PRINTS" id="PR00237">
    <property type="entry name" value="GPCRRHODOPSN"/>
</dbReference>
<dbReference type="Gene3D" id="1.20.1070.10">
    <property type="entry name" value="Rhodopsin 7-helix transmembrane proteins"/>
    <property type="match status" value="1"/>
</dbReference>
<feature type="transmembrane region" description="Helical" evidence="8">
    <location>
        <begin position="111"/>
        <end position="128"/>
    </location>
</feature>
<dbReference type="Pfam" id="PF00001">
    <property type="entry name" value="7tm_1"/>
    <property type="match status" value="1"/>
</dbReference>
<proteinExistence type="predicted"/>
<feature type="domain" description="G-protein coupled receptors family 1 profile" evidence="9">
    <location>
        <begin position="30"/>
        <end position="248"/>
    </location>
</feature>
<evidence type="ECO:0000256" key="7">
    <source>
        <dbReference type="ARBA" id="ARBA00023224"/>
    </source>
</evidence>
<dbReference type="SUPFAM" id="SSF81321">
    <property type="entry name" value="Family A G protein-coupled receptor-like"/>
    <property type="match status" value="1"/>
</dbReference>
<accession>A0A915DLW9</accession>
<dbReference type="GO" id="GO:0016020">
    <property type="term" value="C:membrane"/>
    <property type="evidence" value="ECO:0007669"/>
    <property type="project" value="UniProtKB-SubCell"/>
</dbReference>
<dbReference type="PANTHER" id="PTHR24243:SF208">
    <property type="entry name" value="PYROKININ-1 RECEPTOR"/>
    <property type="match status" value="1"/>
</dbReference>
<dbReference type="PANTHER" id="PTHR24243">
    <property type="entry name" value="G-PROTEIN COUPLED RECEPTOR"/>
    <property type="match status" value="1"/>
</dbReference>
<keyword evidence="3 8" id="KW-1133">Transmembrane helix</keyword>
<feature type="transmembrane region" description="Helical" evidence="8">
    <location>
        <begin position="51"/>
        <end position="69"/>
    </location>
</feature>
<dbReference type="InterPro" id="IPR017452">
    <property type="entry name" value="GPCR_Rhodpsn_7TM"/>
</dbReference>
<evidence type="ECO:0000313" key="10">
    <source>
        <dbReference type="Proteomes" id="UP000887574"/>
    </source>
</evidence>
<evidence type="ECO:0000256" key="5">
    <source>
        <dbReference type="ARBA" id="ARBA00023136"/>
    </source>
</evidence>
<keyword evidence="4" id="KW-0297">G-protein coupled receptor</keyword>
<dbReference type="WBParaSite" id="jg2076">
    <property type="protein sequence ID" value="jg2076"/>
    <property type="gene ID" value="jg2076"/>
</dbReference>
<evidence type="ECO:0000259" key="9">
    <source>
        <dbReference type="PROSITE" id="PS50262"/>
    </source>
</evidence>
<organism evidence="10 11">
    <name type="scientific">Ditylenchus dipsaci</name>
    <dbReference type="NCBI Taxonomy" id="166011"/>
    <lineage>
        <taxon>Eukaryota</taxon>
        <taxon>Metazoa</taxon>
        <taxon>Ecdysozoa</taxon>
        <taxon>Nematoda</taxon>
        <taxon>Chromadorea</taxon>
        <taxon>Rhabditida</taxon>
        <taxon>Tylenchina</taxon>
        <taxon>Tylenchomorpha</taxon>
        <taxon>Sphaerularioidea</taxon>
        <taxon>Anguinidae</taxon>
        <taxon>Anguininae</taxon>
        <taxon>Ditylenchus</taxon>
    </lineage>
</organism>
<keyword evidence="10" id="KW-1185">Reference proteome</keyword>
<feature type="transmembrane region" description="Helical" evidence="8">
    <location>
        <begin position="197"/>
        <end position="214"/>
    </location>
</feature>
<sequence length="248" mass="28287">MSSLKCSTTVTEQIVFGVAYPSLVFVGILANAAVICVILGSKKMRNSASAVFPLNLAIADITFVLAISLPKAANWVNWRDWTNFKMWDENCQLELNAPLCPILYFGLETSYYVSTLTFYAICALRYYCIMYPFKVKNMFSVRRLLLSVLILWVVISIHESPHIILNWDLFTEKQSVIIPCSSILNYNYSWYKVSRRVIQTVWSTLFVATLFFYARMAAVLSRSNEKLHIVDGNKMRALKQLTLCVAAL</sequence>
<keyword evidence="6" id="KW-0675">Receptor</keyword>
<evidence type="ECO:0000256" key="4">
    <source>
        <dbReference type="ARBA" id="ARBA00023040"/>
    </source>
</evidence>
<dbReference type="PROSITE" id="PS50262">
    <property type="entry name" value="G_PROTEIN_RECEP_F1_2"/>
    <property type="match status" value="1"/>
</dbReference>
<evidence type="ECO:0000256" key="6">
    <source>
        <dbReference type="ARBA" id="ARBA00023170"/>
    </source>
</evidence>
<reference evidence="11" key="1">
    <citation type="submission" date="2022-11" db="UniProtKB">
        <authorList>
            <consortium name="WormBaseParasite"/>
        </authorList>
    </citation>
    <scope>IDENTIFICATION</scope>
</reference>
<evidence type="ECO:0000313" key="11">
    <source>
        <dbReference type="WBParaSite" id="jg2076"/>
    </source>
</evidence>